<dbReference type="SUPFAM" id="SSF54862">
    <property type="entry name" value="4Fe-4S ferredoxins"/>
    <property type="match status" value="1"/>
</dbReference>
<dbReference type="PANTHER" id="PTHR43724:SF1">
    <property type="entry name" value="PYRUVATE SYNTHASE SUBUNIT PORD"/>
    <property type="match status" value="1"/>
</dbReference>
<evidence type="ECO:0000256" key="1">
    <source>
        <dbReference type="ARBA" id="ARBA00001966"/>
    </source>
</evidence>
<comment type="caution">
    <text evidence="8">The sequence shown here is derived from an EMBL/GenBank/DDBJ whole genome shotgun (WGS) entry which is preliminary data.</text>
</comment>
<dbReference type="NCBIfam" id="TIGR02179">
    <property type="entry name" value="PorD_KorD"/>
    <property type="match status" value="1"/>
</dbReference>
<evidence type="ECO:0000256" key="3">
    <source>
        <dbReference type="ARBA" id="ARBA00022723"/>
    </source>
</evidence>
<dbReference type="InterPro" id="IPR011898">
    <property type="entry name" value="PorD_KorD"/>
</dbReference>
<evidence type="ECO:0000313" key="8">
    <source>
        <dbReference type="EMBL" id="KYO66098.1"/>
    </source>
</evidence>
<feature type="domain" description="4Fe-4S ferredoxin-type" evidence="7">
    <location>
        <begin position="78"/>
        <end position="107"/>
    </location>
</feature>
<gene>
    <name evidence="8" type="primary">porD</name>
    <name evidence="8" type="ORF">ATZ99_12840</name>
</gene>
<evidence type="ECO:0000256" key="6">
    <source>
        <dbReference type="ARBA" id="ARBA00023014"/>
    </source>
</evidence>
<name>A0A162MHT0_9FIRM</name>
<dbReference type="GO" id="GO:0016625">
    <property type="term" value="F:oxidoreductase activity, acting on the aldehyde or oxo group of donors, iron-sulfur protein as acceptor"/>
    <property type="evidence" value="ECO:0007669"/>
    <property type="project" value="InterPro"/>
</dbReference>
<keyword evidence="2" id="KW-0004">4Fe-4S</keyword>
<sequence length="121" mass="13789">MTFNRNFGSGTRTGSVKPGMRWWEITRAGNIYSPGNSKEYETGDWRSIRPVWNKERCIHCLICWRYCPDSSIIAENGKFGEIDYMHCKGCGICAKVCPVNAIDMKPEDETEKVKEVGSDEN</sequence>
<evidence type="ECO:0000256" key="2">
    <source>
        <dbReference type="ARBA" id="ARBA00022485"/>
    </source>
</evidence>
<evidence type="ECO:0000313" key="9">
    <source>
        <dbReference type="Proteomes" id="UP000075737"/>
    </source>
</evidence>
<organism evidence="8 9">
    <name type="scientific">Thermovenabulum gondwanense</name>
    <dbReference type="NCBI Taxonomy" id="520767"/>
    <lineage>
        <taxon>Bacteria</taxon>
        <taxon>Bacillati</taxon>
        <taxon>Bacillota</taxon>
        <taxon>Clostridia</taxon>
        <taxon>Thermosediminibacterales</taxon>
        <taxon>Thermosediminibacteraceae</taxon>
        <taxon>Thermovenabulum</taxon>
    </lineage>
</organism>
<keyword evidence="4" id="KW-0677">Repeat</keyword>
<dbReference type="GO" id="GO:0046872">
    <property type="term" value="F:metal ion binding"/>
    <property type="evidence" value="ECO:0007669"/>
    <property type="project" value="UniProtKB-KW"/>
</dbReference>
<reference evidence="8 9" key="1">
    <citation type="submission" date="2015-12" db="EMBL/GenBank/DDBJ databases">
        <title>Draft genome of Thermovenabulum gondwanense isolated from a red thermophilic microbial mat colonisisng an outflow channel of a bore well.</title>
        <authorList>
            <person name="Patel B.K."/>
        </authorList>
    </citation>
    <scope>NUCLEOTIDE SEQUENCE [LARGE SCALE GENOMIC DNA]</scope>
    <source>
        <strain evidence="8 9">R270</strain>
    </source>
</reference>
<dbReference type="Gene3D" id="3.30.70.20">
    <property type="match status" value="1"/>
</dbReference>
<keyword evidence="3" id="KW-0479">Metal-binding</keyword>
<evidence type="ECO:0000259" key="7">
    <source>
        <dbReference type="PROSITE" id="PS51379"/>
    </source>
</evidence>
<dbReference type="Proteomes" id="UP000075737">
    <property type="component" value="Unassembled WGS sequence"/>
</dbReference>
<accession>A0A162MHT0</accession>
<dbReference type="OrthoDB" id="9794954at2"/>
<dbReference type="PANTHER" id="PTHR43724">
    <property type="entry name" value="PYRUVATE SYNTHASE SUBUNIT PORD"/>
    <property type="match status" value="1"/>
</dbReference>
<keyword evidence="8" id="KW-0670">Pyruvate</keyword>
<dbReference type="STRING" id="520767.ATZ99_12840"/>
<keyword evidence="9" id="KW-1185">Reference proteome</keyword>
<keyword evidence="5" id="KW-0408">Iron</keyword>
<protein>
    <submittedName>
        <fullName evidence="8">Pyruvate synthase subunit PorD</fullName>
    </submittedName>
</protein>
<evidence type="ECO:0000256" key="5">
    <source>
        <dbReference type="ARBA" id="ARBA00023004"/>
    </source>
</evidence>
<dbReference type="InterPro" id="IPR017896">
    <property type="entry name" value="4Fe4S_Fe-S-bd"/>
</dbReference>
<dbReference type="GO" id="GO:0051539">
    <property type="term" value="F:4 iron, 4 sulfur cluster binding"/>
    <property type="evidence" value="ECO:0007669"/>
    <property type="project" value="UniProtKB-KW"/>
</dbReference>
<feature type="domain" description="4Fe-4S ferredoxin-type" evidence="7">
    <location>
        <begin position="48"/>
        <end position="77"/>
    </location>
</feature>
<dbReference type="PROSITE" id="PS51379">
    <property type="entry name" value="4FE4S_FER_2"/>
    <property type="match status" value="2"/>
</dbReference>
<evidence type="ECO:0000256" key="4">
    <source>
        <dbReference type="ARBA" id="ARBA00022737"/>
    </source>
</evidence>
<dbReference type="InterPro" id="IPR017900">
    <property type="entry name" value="4Fe4S_Fe_S_CS"/>
</dbReference>
<keyword evidence="6" id="KW-0411">Iron-sulfur</keyword>
<dbReference type="RefSeq" id="WP_068748416.1">
    <property type="nucleotide sequence ID" value="NZ_LOHZ01000030.1"/>
</dbReference>
<dbReference type="Pfam" id="PF14697">
    <property type="entry name" value="Fer4_21"/>
    <property type="match status" value="1"/>
</dbReference>
<comment type="cofactor">
    <cofactor evidence="1">
        <name>[4Fe-4S] cluster</name>
        <dbReference type="ChEBI" id="CHEBI:49883"/>
    </cofactor>
</comment>
<proteinExistence type="predicted"/>
<dbReference type="PROSITE" id="PS00198">
    <property type="entry name" value="4FE4S_FER_1"/>
    <property type="match status" value="1"/>
</dbReference>
<dbReference type="EMBL" id="LOHZ01000030">
    <property type="protein sequence ID" value="KYO66098.1"/>
    <property type="molecule type" value="Genomic_DNA"/>
</dbReference>
<dbReference type="AlphaFoldDB" id="A0A162MHT0"/>
<dbReference type="PATRIC" id="fig|520767.4.peg.1389"/>